<dbReference type="PROSITE" id="PS51186">
    <property type="entry name" value="GNAT"/>
    <property type="match status" value="1"/>
</dbReference>
<keyword evidence="2" id="KW-0012">Acyltransferase</keyword>
<organism evidence="2 3">
    <name type="scientific">Natribaculum luteum</name>
    <dbReference type="NCBI Taxonomy" id="1586232"/>
    <lineage>
        <taxon>Archaea</taxon>
        <taxon>Methanobacteriati</taxon>
        <taxon>Methanobacteriota</taxon>
        <taxon>Stenosarchaea group</taxon>
        <taxon>Halobacteria</taxon>
        <taxon>Halobacteriales</taxon>
        <taxon>Natrialbaceae</taxon>
        <taxon>Natribaculum</taxon>
    </lineage>
</organism>
<dbReference type="PANTHER" id="PTHR43072">
    <property type="entry name" value="N-ACETYLTRANSFERASE"/>
    <property type="match status" value="1"/>
</dbReference>
<name>A0ABD5P1Y4_9EURY</name>
<dbReference type="GeneID" id="71855899"/>
<dbReference type="SUPFAM" id="SSF55729">
    <property type="entry name" value="Acyl-CoA N-acyltransferases (Nat)"/>
    <property type="match status" value="1"/>
</dbReference>
<protein>
    <submittedName>
        <fullName evidence="2">GNAT family N-acetyltransferase</fullName>
        <ecNumber evidence="2">2.3.-.-</ecNumber>
    </submittedName>
</protein>
<dbReference type="EC" id="2.3.-.-" evidence="2"/>
<dbReference type="Gene3D" id="3.40.630.30">
    <property type="match status" value="1"/>
</dbReference>
<proteinExistence type="predicted"/>
<evidence type="ECO:0000313" key="3">
    <source>
        <dbReference type="Proteomes" id="UP001595821"/>
    </source>
</evidence>
<feature type="domain" description="N-acetyltransferase" evidence="1">
    <location>
        <begin position="80"/>
        <end position="241"/>
    </location>
</feature>
<dbReference type="Pfam" id="PF00583">
    <property type="entry name" value="Acetyltransf_1"/>
    <property type="match status" value="1"/>
</dbReference>
<dbReference type="InterPro" id="IPR036388">
    <property type="entry name" value="WH-like_DNA-bd_sf"/>
</dbReference>
<dbReference type="CDD" id="cd04301">
    <property type="entry name" value="NAT_SF"/>
    <property type="match status" value="1"/>
</dbReference>
<dbReference type="GO" id="GO:0016746">
    <property type="term" value="F:acyltransferase activity"/>
    <property type="evidence" value="ECO:0007669"/>
    <property type="project" value="UniProtKB-KW"/>
</dbReference>
<gene>
    <name evidence="2" type="ORF">ACFOZ7_14260</name>
</gene>
<dbReference type="EMBL" id="JBHSDJ010000114">
    <property type="protein sequence ID" value="MFC4248085.1"/>
    <property type="molecule type" value="Genomic_DNA"/>
</dbReference>
<dbReference type="SUPFAM" id="SSF46785">
    <property type="entry name" value="Winged helix' DNA-binding domain"/>
    <property type="match status" value="1"/>
</dbReference>
<dbReference type="Gene3D" id="1.10.10.10">
    <property type="entry name" value="Winged helix-like DNA-binding domain superfamily/Winged helix DNA-binding domain"/>
    <property type="match status" value="1"/>
</dbReference>
<evidence type="ECO:0000313" key="2">
    <source>
        <dbReference type="EMBL" id="MFC4248085.1"/>
    </source>
</evidence>
<comment type="caution">
    <text evidence="2">The sequence shown here is derived from an EMBL/GenBank/DDBJ whole genome shotgun (WGS) entry which is preliminary data.</text>
</comment>
<dbReference type="InterPro" id="IPR036390">
    <property type="entry name" value="WH_DNA-bd_sf"/>
</dbReference>
<sequence>MKGRLEFTHDDRRRIYDCVKRRGETNREEVRTQLGIDPRGFRHHVAILRGDGHIETDGEKLRVSIDDGVRDEFGSDRLEFDIRLAGREDRSGILGAIRRVTDEADCVVAESVTAEIVFRDALLWTNELELRVFFVATVQGEVVGWAHIDASNVDKRDHVAELTVGVLEEYRDHGIGSRLLSCSLEWAADNGYEKVYSSVPSSNEDARSFLEQRGWRVEAVREDHYKLADEYLDEVMMAYEL</sequence>
<dbReference type="PANTHER" id="PTHR43072:SF52">
    <property type="entry name" value="GCN5-RELATED N-ACETYLTRANSFERASE"/>
    <property type="match status" value="1"/>
</dbReference>
<evidence type="ECO:0000259" key="1">
    <source>
        <dbReference type="PROSITE" id="PS51186"/>
    </source>
</evidence>
<dbReference type="RefSeq" id="WP_246975987.1">
    <property type="nucleotide sequence ID" value="NZ_CP095398.1"/>
</dbReference>
<dbReference type="InterPro" id="IPR016181">
    <property type="entry name" value="Acyl_CoA_acyltransferase"/>
</dbReference>
<dbReference type="Proteomes" id="UP001595821">
    <property type="component" value="Unassembled WGS sequence"/>
</dbReference>
<dbReference type="InterPro" id="IPR000182">
    <property type="entry name" value="GNAT_dom"/>
</dbReference>
<accession>A0ABD5P1Y4</accession>
<dbReference type="AlphaFoldDB" id="A0ABD5P1Y4"/>
<reference evidence="2 3" key="1">
    <citation type="journal article" date="2014" name="Int. J. Syst. Evol. Microbiol.">
        <title>Complete genome sequence of Corynebacterium casei LMG S-19264T (=DSM 44701T), isolated from a smear-ripened cheese.</title>
        <authorList>
            <consortium name="US DOE Joint Genome Institute (JGI-PGF)"/>
            <person name="Walter F."/>
            <person name="Albersmeier A."/>
            <person name="Kalinowski J."/>
            <person name="Ruckert C."/>
        </authorList>
    </citation>
    <scope>NUCLEOTIDE SEQUENCE [LARGE SCALE GENOMIC DNA]</scope>
    <source>
        <strain evidence="2 3">IBRC-M 10912</strain>
    </source>
</reference>
<keyword evidence="2" id="KW-0808">Transferase</keyword>